<evidence type="ECO:0000313" key="4">
    <source>
        <dbReference type="EMBL" id="MCP9273425.1"/>
    </source>
</evidence>
<dbReference type="RefSeq" id="WP_255060717.1">
    <property type="nucleotide sequence ID" value="NZ_JANDBD010000005.1"/>
</dbReference>
<proteinExistence type="predicted"/>
<dbReference type="InterPro" id="IPR050583">
    <property type="entry name" value="Mycobacterial_A85_antigen"/>
</dbReference>
<reference evidence="4 5" key="1">
    <citation type="submission" date="2022-06" db="EMBL/GenBank/DDBJ databases">
        <title>Mycolicibacterium sp. CAU 1645 isolated from seawater.</title>
        <authorList>
            <person name="Kim W."/>
        </authorList>
    </citation>
    <scope>NUCLEOTIDE SEQUENCE [LARGE SCALE GENOMIC DNA]</scope>
    <source>
        <strain evidence="4 5">CAU 1645</strain>
    </source>
</reference>
<protein>
    <submittedName>
        <fullName evidence="4">Esterase family protein</fullName>
    </submittedName>
</protein>
<dbReference type="PANTHER" id="PTHR48098:SF1">
    <property type="entry name" value="DIACYLGLYCEROL ACYLTRANSFERASE_MYCOLYLTRANSFERASE AG85A"/>
    <property type="match status" value="1"/>
</dbReference>
<comment type="subcellular location">
    <subcellularLocation>
        <location evidence="1">Secreted</location>
    </subcellularLocation>
</comment>
<evidence type="ECO:0000256" key="2">
    <source>
        <dbReference type="ARBA" id="ARBA00022525"/>
    </source>
</evidence>
<dbReference type="InterPro" id="IPR000801">
    <property type="entry name" value="Esterase-like"/>
</dbReference>
<keyword evidence="2" id="KW-0964">Secreted</keyword>
<name>A0ABT1M3I1_9MYCO</name>
<keyword evidence="5" id="KW-1185">Reference proteome</keyword>
<feature type="signal peptide" evidence="3">
    <location>
        <begin position="1"/>
        <end position="29"/>
    </location>
</feature>
<dbReference type="Gene3D" id="3.40.50.1820">
    <property type="entry name" value="alpha/beta hydrolase"/>
    <property type="match status" value="1"/>
</dbReference>
<dbReference type="SUPFAM" id="SSF53474">
    <property type="entry name" value="alpha/beta-Hydrolases"/>
    <property type="match status" value="1"/>
</dbReference>
<comment type="caution">
    <text evidence="4">The sequence shown here is derived from an EMBL/GenBank/DDBJ whole genome shotgun (WGS) entry which is preliminary data.</text>
</comment>
<gene>
    <name evidence="4" type="ORF">NM203_14645</name>
</gene>
<dbReference type="Pfam" id="PF00756">
    <property type="entry name" value="Esterase"/>
    <property type="match status" value="1"/>
</dbReference>
<accession>A0ABT1M3I1</accession>
<dbReference type="EMBL" id="JANDBD010000005">
    <property type="protein sequence ID" value="MCP9273425.1"/>
    <property type="molecule type" value="Genomic_DNA"/>
</dbReference>
<dbReference type="InterPro" id="IPR029058">
    <property type="entry name" value="AB_hydrolase_fold"/>
</dbReference>
<feature type="chain" id="PRO_5046388468" evidence="3">
    <location>
        <begin position="30"/>
        <end position="327"/>
    </location>
</feature>
<dbReference type="Proteomes" id="UP001651690">
    <property type="component" value="Unassembled WGS sequence"/>
</dbReference>
<evidence type="ECO:0000313" key="5">
    <source>
        <dbReference type="Proteomes" id="UP001651690"/>
    </source>
</evidence>
<sequence length="327" mass="34064">MIRPRGVVTTLTFAVVLVFSFLTAPAAHAEPPQGAYITGIEPVNDRWDKVSVFSPSMNKVIVNDVFKAPRSGAPTFYLLPGIDGGDDIAGGGIAPGGKAWFGMTDIQGFFANKNVNVVSPLGGQFSWWTDWIADPSKQYQTYMTRELPPLINAEYNTNGENAVGGLSSTGGTAVDYAVQAPGLFQAVASYSGFLTPSDNAQQVGLTLLGGGASADAMWGPGGGPLWVAHDPSKNVAKLKGTAVYVAASGSGNAGAVDRLPPGFGDNFTGGFIERIVADSTRVFADNAAAAGVPVTYIVRPDGSHTWGLFESEMQESWNLTVGPALGV</sequence>
<dbReference type="PANTHER" id="PTHR48098">
    <property type="entry name" value="ENTEROCHELIN ESTERASE-RELATED"/>
    <property type="match status" value="1"/>
</dbReference>
<keyword evidence="3" id="KW-0732">Signal</keyword>
<evidence type="ECO:0000256" key="1">
    <source>
        <dbReference type="ARBA" id="ARBA00004613"/>
    </source>
</evidence>
<evidence type="ECO:0000256" key="3">
    <source>
        <dbReference type="SAM" id="SignalP"/>
    </source>
</evidence>
<organism evidence="4 5">
    <name type="scientific">Mycolicibacterium arenosum</name>
    <dbReference type="NCBI Taxonomy" id="2952157"/>
    <lineage>
        <taxon>Bacteria</taxon>
        <taxon>Bacillati</taxon>
        <taxon>Actinomycetota</taxon>
        <taxon>Actinomycetes</taxon>
        <taxon>Mycobacteriales</taxon>
        <taxon>Mycobacteriaceae</taxon>
        <taxon>Mycolicibacterium</taxon>
    </lineage>
</organism>